<dbReference type="Pfam" id="PF26168">
    <property type="entry name" value="Glyco_transf_N"/>
    <property type="match status" value="1"/>
</dbReference>
<dbReference type="SUPFAM" id="SSF53756">
    <property type="entry name" value="UDP-Glycosyltransferase/glycogen phosphorylase"/>
    <property type="match status" value="1"/>
</dbReference>
<proteinExistence type="inferred from homology"/>
<sequence length="139" mass="15661">MDPLQSKAPQVLIFPFPAQGHVNSMLNLAQLLSLAGLNITFLNTDYNHNRLVLHSNILHRFACFPGFQFKSIPDGLPDDHPRAGVRFMEMFDSFELVTIPLFREMLFPIDVGNELGIPVIHFRTASACYVLGSAFLFKI</sequence>
<reference evidence="3 4" key="1">
    <citation type="journal article" date="2018" name="Sci. Data">
        <title>The draft genome sequence of cork oak.</title>
        <authorList>
            <person name="Ramos A.M."/>
            <person name="Usie A."/>
            <person name="Barbosa P."/>
            <person name="Barros P.M."/>
            <person name="Capote T."/>
            <person name="Chaves I."/>
            <person name="Simoes F."/>
            <person name="Abreu I."/>
            <person name="Carrasquinho I."/>
            <person name="Faro C."/>
            <person name="Guimaraes J.B."/>
            <person name="Mendonca D."/>
            <person name="Nobrega F."/>
            <person name="Rodrigues L."/>
            <person name="Saibo N.J.M."/>
            <person name="Varela M.C."/>
            <person name="Egas C."/>
            <person name="Matos J."/>
            <person name="Miguel C.M."/>
            <person name="Oliveira M.M."/>
            <person name="Ricardo C.P."/>
            <person name="Goncalves S."/>
        </authorList>
    </citation>
    <scope>NUCLEOTIDE SEQUENCE [LARGE SCALE GENOMIC DNA]</scope>
    <source>
        <strain evidence="4">cv. HL8</strain>
    </source>
</reference>
<dbReference type="PANTHER" id="PTHR11926">
    <property type="entry name" value="GLUCOSYL/GLUCURONOSYL TRANSFERASES"/>
    <property type="match status" value="1"/>
</dbReference>
<accession>A0AAW0KW77</accession>
<dbReference type="Proteomes" id="UP000237347">
    <property type="component" value="Unassembled WGS sequence"/>
</dbReference>
<dbReference type="PANTHER" id="PTHR11926:SF1392">
    <property type="entry name" value="GLYCOSYLTRANSFERASE"/>
    <property type="match status" value="1"/>
</dbReference>
<comment type="similarity">
    <text evidence="1">Belongs to the UDP-glycosyltransferase family.</text>
</comment>
<dbReference type="AlphaFoldDB" id="A0AAW0KW77"/>
<name>A0AAW0KW77_QUESU</name>
<dbReference type="GO" id="GO:0080043">
    <property type="term" value="F:quercetin 3-O-glucosyltransferase activity"/>
    <property type="evidence" value="ECO:0007669"/>
    <property type="project" value="TreeGrafter"/>
</dbReference>
<dbReference type="Gene3D" id="3.40.50.2000">
    <property type="entry name" value="Glycogen Phosphorylase B"/>
    <property type="match status" value="1"/>
</dbReference>
<keyword evidence="4" id="KW-1185">Reference proteome</keyword>
<dbReference type="GO" id="GO:0080044">
    <property type="term" value="F:quercetin 7-O-glucosyltransferase activity"/>
    <property type="evidence" value="ECO:0007669"/>
    <property type="project" value="TreeGrafter"/>
</dbReference>
<gene>
    <name evidence="3" type="primary">UGT709C2_1</name>
    <name evidence="3" type="ORF">CFP56_013254</name>
</gene>
<evidence type="ECO:0000313" key="4">
    <source>
        <dbReference type="Proteomes" id="UP000237347"/>
    </source>
</evidence>
<organism evidence="3 4">
    <name type="scientific">Quercus suber</name>
    <name type="common">Cork oak</name>
    <dbReference type="NCBI Taxonomy" id="58331"/>
    <lineage>
        <taxon>Eukaryota</taxon>
        <taxon>Viridiplantae</taxon>
        <taxon>Streptophyta</taxon>
        <taxon>Embryophyta</taxon>
        <taxon>Tracheophyta</taxon>
        <taxon>Spermatophyta</taxon>
        <taxon>Magnoliopsida</taxon>
        <taxon>eudicotyledons</taxon>
        <taxon>Gunneridae</taxon>
        <taxon>Pentapetalae</taxon>
        <taxon>rosids</taxon>
        <taxon>fabids</taxon>
        <taxon>Fagales</taxon>
        <taxon>Fagaceae</taxon>
        <taxon>Quercus</taxon>
    </lineage>
</organism>
<evidence type="ECO:0000259" key="2">
    <source>
        <dbReference type="Pfam" id="PF26168"/>
    </source>
</evidence>
<feature type="domain" description="Glycosyltransferase N-terminal" evidence="2">
    <location>
        <begin position="11"/>
        <end position="45"/>
    </location>
</feature>
<evidence type="ECO:0000313" key="3">
    <source>
        <dbReference type="EMBL" id="KAK7842926.1"/>
    </source>
</evidence>
<evidence type="ECO:0000256" key="1">
    <source>
        <dbReference type="ARBA" id="ARBA00009995"/>
    </source>
</evidence>
<dbReference type="EMBL" id="PKMF04000212">
    <property type="protein sequence ID" value="KAK7842926.1"/>
    <property type="molecule type" value="Genomic_DNA"/>
</dbReference>
<dbReference type="InterPro" id="IPR058980">
    <property type="entry name" value="Glyco_transf_N"/>
</dbReference>
<comment type="caution">
    <text evidence="3">The sequence shown here is derived from an EMBL/GenBank/DDBJ whole genome shotgun (WGS) entry which is preliminary data.</text>
</comment>
<protein>
    <submittedName>
        <fullName evidence="3">7-deoxyloganetic acid glucosyltransferase</fullName>
    </submittedName>
</protein>